<organism evidence="1">
    <name type="scientific">marine metagenome</name>
    <dbReference type="NCBI Taxonomy" id="408172"/>
    <lineage>
        <taxon>unclassified sequences</taxon>
        <taxon>metagenomes</taxon>
        <taxon>ecological metagenomes</taxon>
    </lineage>
</organism>
<dbReference type="Pfam" id="PF17957">
    <property type="entry name" value="Big_7"/>
    <property type="match status" value="1"/>
</dbReference>
<proteinExistence type="predicted"/>
<accession>A0A382D3K4</accession>
<dbReference type="InterPro" id="IPR013783">
    <property type="entry name" value="Ig-like_fold"/>
</dbReference>
<evidence type="ECO:0000313" key="1">
    <source>
        <dbReference type="EMBL" id="SVB32177.1"/>
    </source>
</evidence>
<sequence length="211" mass="24203">MKTKLMMTGLLLSFFYLACEEEPEDCTGEPGGDSICGCNNENAVNYDSTATNDDGSCIFDTTEPSIQFTSPNPNDTLGGIITLRVEAQDDYEITKVEFRLHHLWEIDGETILEDDSLFTDTEEPYEYEWNSTEYEYVGASFSARAYDGQNDKDIHLYPVYIDNRPEPVNVTSVQYVWNEGPEYIVQWEESTIDDFVEYKLLWYNVEDSTDA</sequence>
<feature type="non-terminal residue" evidence="1">
    <location>
        <position position="211"/>
    </location>
</feature>
<dbReference type="AlphaFoldDB" id="A0A382D3K4"/>
<gene>
    <name evidence="1" type="ORF">METZ01_LOCUS185031</name>
</gene>
<dbReference type="EMBL" id="UINC01037135">
    <property type="protein sequence ID" value="SVB32177.1"/>
    <property type="molecule type" value="Genomic_DNA"/>
</dbReference>
<dbReference type="Gene3D" id="2.60.40.10">
    <property type="entry name" value="Immunoglobulins"/>
    <property type="match status" value="1"/>
</dbReference>
<reference evidence="1" key="1">
    <citation type="submission" date="2018-05" db="EMBL/GenBank/DDBJ databases">
        <authorList>
            <person name="Lanie J.A."/>
            <person name="Ng W.-L."/>
            <person name="Kazmierczak K.M."/>
            <person name="Andrzejewski T.M."/>
            <person name="Davidsen T.M."/>
            <person name="Wayne K.J."/>
            <person name="Tettelin H."/>
            <person name="Glass J.I."/>
            <person name="Rusch D."/>
            <person name="Podicherti R."/>
            <person name="Tsui H.-C.T."/>
            <person name="Winkler M.E."/>
        </authorList>
    </citation>
    <scope>NUCLEOTIDE SEQUENCE</scope>
</reference>
<protein>
    <submittedName>
        <fullName evidence="1">Uncharacterized protein</fullName>
    </submittedName>
</protein>
<name>A0A382D3K4_9ZZZZ</name>